<evidence type="ECO:0000313" key="1">
    <source>
        <dbReference type="EMBL" id="CAB4135617.1"/>
    </source>
</evidence>
<dbReference type="EMBL" id="LR797434">
    <property type="protein sequence ID" value="CAB4216089.1"/>
    <property type="molecule type" value="Genomic_DNA"/>
</dbReference>
<gene>
    <name evidence="6" type="ORF">UFOVP1031_38</name>
    <name evidence="7" type="ORF">UFOVP1172_97</name>
    <name evidence="8" type="ORF">UFOVP1240_2</name>
    <name evidence="9" type="ORF">UFOVP1486_59</name>
    <name evidence="11" type="ORF">UFOVP1578_110</name>
    <name evidence="10" type="ORF">UFOVP1630_102</name>
    <name evidence="1" type="ORF">UFOVP288_19</name>
    <name evidence="2" type="ORF">UFOVP483_20</name>
    <name evidence="3" type="ORF">UFOVP573_96</name>
    <name evidence="4" type="ORF">UFOVP769_19</name>
    <name evidence="5" type="ORF">UFOVP962_144</name>
</gene>
<evidence type="ECO:0000313" key="7">
    <source>
        <dbReference type="EMBL" id="CAB4188774.1"/>
    </source>
</evidence>
<dbReference type="EMBL" id="LR797180">
    <property type="protein sequence ID" value="CAB4191926.1"/>
    <property type="molecule type" value="Genomic_DNA"/>
</dbReference>
<proteinExistence type="predicted"/>
<organism evidence="10">
    <name type="scientific">uncultured Caudovirales phage</name>
    <dbReference type="NCBI Taxonomy" id="2100421"/>
    <lineage>
        <taxon>Viruses</taxon>
        <taxon>Duplodnaviria</taxon>
        <taxon>Heunggongvirae</taxon>
        <taxon>Uroviricota</taxon>
        <taxon>Caudoviricetes</taxon>
        <taxon>Peduoviridae</taxon>
        <taxon>Maltschvirus</taxon>
        <taxon>Maltschvirus maltsch</taxon>
    </lineage>
</organism>
<dbReference type="EMBL" id="LR796709">
    <property type="protein sequence ID" value="CAB4160857.1"/>
    <property type="molecule type" value="Genomic_DNA"/>
</dbReference>
<dbReference type="EMBL" id="LR796548">
    <property type="protein sequence ID" value="CAB4150987.1"/>
    <property type="molecule type" value="Genomic_DNA"/>
</dbReference>
<evidence type="ECO:0000313" key="10">
    <source>
        <dbReference type="EMBL" id="CAB4220173.1"/>
    </source>
</evidence>
<protein>
    <submittedName>
        <fullName evidence="10">Uncharacterized protein</fullName>
    </submittedName>
</protein>
<dbReference type="EMBL" id="LR798423">
    <property type="protein sequence ID" value="CAB5230776.1"/>
    <property type="molecule type" value="Genomic_DNA"/>
</dbReference>
<evidence type="ECO:0000313" key="2">
    <source>
        <dbReference type="EMBL" id="CAB4146058.1"/>
    </source>
</evidence>
<evidence type="ECO:0000313" key="11">
    <source>
        <dbReference type="EMBL" id="CAB5230776.1"/>
    </source>
</evidence>
<evidence type="ECO:0000313" key="4">
    <source>
        <dbReference type="EMBL" id="CAB4160857.1"/>
    </source>
</evidence>
<dbReference type="EMBL" id="LR796917">
    <property type="protein sequence ID" value="CAB4175292.1"/>
    <property type="molecule type" value="Genomic_DNA"/>
</dbReference>
<evidence type="ECO:0000313" key="8">
    <source>
        <dbReference type="EMBL" id="CAB4191926.1"/>
    </source>
</evidence>
<dbReference type="EMBL" id="LR796305">
    <property type="protein sequence ID" value="CAB4135617.1"/>
    <property type="molecule type" value="Genomic_DNA"/>
</dbReference>
<evidence type="ECO:0000313" key="6">
    <source>
        <dbReference type="EMBL" id="CAB4179184.1"/>
    </source>
</evidence>
<reference evidence="10" key="1">
    <citation type="submission" date="2020-05" db="EMBL/GenBank/DDBJ databases">
        <authorList>
            <person name="Chiriac C."/>
            <person name="Salcher M."/>
            <person name="Ghai R."/>
            <person name="Kavagutti S V."/>
        </authorList>
    </citation>
    <scope>NUCLEOTIDE SEQUENCE</scope>
</reference>
<evidence type="ECO:0000313" key="3">
    <source>
        <dbReference type="EMBL" id="CAB4150987.1"/>
    </source>
</evidence>
<sequence>MAIQQPNITHLVVLNGEEITEHNRIFNGNMATSAANAELLNGNRKRFIKNAKNFYNFSFTYLPDKPSETIDGRKSRNYLYDLARAPSSATLSIKLDPDDAFYNTVVYVESYSETLIRRDIPNQCAYYNVEISLKEK</sequence>
<dbReference type="EMBL" id="LR796980">
    <property type="protein sequence ID" value="CAB4179184.1"/>
    <property type="molecule type" value="Genomic_DNA"/>
</dbReference>
<dbReference type="EMBL" id="LR797130">
    <property type="protein sequence ID" value="CAB4188774.1"/>
    <property type="molecule type" value="Genomic_DNA"/>
</dbReference>
<dbReference type="EMBL" id="LR796461">
    <property type="protein sequence ID" value="CAB4146058.1"/>
    <property type="molecule type" value="Genomic_DNA"/>
</dbReference>
<accession>A0A6J5SXE5</accession>
<name>A0A6J5SXE5_9CAUD</name>
<evidence type="ECO:0000313" key="5">
    <source>
        <dbReference type="EMBL" id="CAB4175292.1"/>
    </source>
</evidence>
<evidence type="ECO:0000313" key="9">
    <source>
        <dbReference type="EMBL" id="CAB4216089.1"/>
    </source>
</evidence>
<dbReference type="EMBL" id="LR797492">
    <property type="protein sequence ID" value="CAB4220173.1"/>
    <property type="molecule type" value="Genomic_DNA"/>
</dbReference>